<dbReference type="InterPro" id="IPR022412">
    <property type="entry name" value="Quinolinate_PRibosylTrfase_N"/>
</dbReference>
<dbReference type="Gene3D" id="3.20.20.70">
    <property type="entry name" value="Aldolase class I"/>
    <property type="match status" value="1"/>
</dbReference>
<evidence type="ECO:0000313" key="17">
    <source>
        <dbReference type="Proteomes" id="UP000184082"/>
    </source>
</evidence>
<keyword evidence="17" id="KW-1185">Reference proteome</keyword>
<dbReference type="GO" id="GO:0009435">
    <property type="term" value="P:NAD+ biosynthetic process"/>
    <property type="evidence" value="ECO:0007669"/>
    <property type="project" value="UniProtKB-UniPathway"/>
</dbReference>
<dbReference type="FunFam" id="3.90.1170.20:FF:000001">
    <property type="entry name" value="Nicotinate-nucleotide diphosphorylase (Carboxylating)"/>
    <property type="match status" value="1"/>
</dbReference>
<evidence type="ECO:0000256" key="9">
    <source>
        <dbReference type="ARBA" id="ARBA00033102"/>
    </source>
</evidence>
<dbReference type="InterPro" id="IPR027277">
    <property type="entry name" value="NadC/ModD"/>
</dbReference>
<dbReference type="InterPro" id="IPR013785">
    <property type="entry name" value="Aldolase_TIM"/>
</dbReference>
<dbReference type="CDD" id="cd01572">
    <property type="entry name" value="QPRTase"/>
    <property type="match status" value="1"/>
</dbReference>
<feature type="binding site" evidence="13">
    <location>
        <begin position="131"/>
        <end position="133"/>
    </location>
    <ligand>
        <name>substrate</name>
    </ligand>
</feature>
<dbReference type="RefSeq" id="WP_072968083.1">
    <property type="nucleotide sequence ID" value="NZ_FRAJ01000017.1"/>
</dbReference>
<comment type="catalytic activity">
    <reaction evidence="10">
        <text>nicotinate beta-D-ribonucleotide + CO2 + diphosphate = quinolinate + 5-phospho-alpha-D-ribose 1-diphosphate + 2 H(+)</text>
        <dbReference type="Rhea" id="RHEA:12733"/>
        <dbReference type="ChEBI" id="CHEBI:15378"/>
        <dbReference type="ChEBI" id="CHEBI:16526"/>
        <dbReference type="ChEBI" id="CHEBI:29959"/>
        <dbReference type="ChEBI" id="CHEBI:33019"/>
        <dbReference type="ChEBI" id="CHEBI:57502"/>
        <dbReference type="ChEBI" id="CHEBI:58017"/>
        <dbReference type="EC" id="2.4.2.19"/>
    </reaction>
</comment>
<dbReference type="PIRSF" id="PIRSF006250">
    <property type="entry name" value="NadC_ModD"/>
    <property type="match status" value="1"/>
</dbReference>
<dbReference type="STRING" id="1121266.SAMN02745883_01983"/>
<evidence type="ECO:0000256" key="10">
    <source>
        <dbReference type="ARBA" id="ARBA00047445"/>
    </source>
</evidence>
<dbReference type="SUPFAM" id="SSF51690">
    <property type="entry name" value="Nicotinate/Quinolinate PRTase C-terminal domain-like"/>
    <property type="match status" value="1"/>
</dbReference>
<dbReference type="InterPro" id="IPR037128">
    <property type="entry name" value="Quinolinate_PRibosylTase_N_sf"/>
</dbReference>
<dbReference type="InterPro" id="IPR002638">
    <property type="entry name" value="Quinolinate_PRibosylTrfase_C"/>
</dbReference>
<dbReference type="SUPFAM" id="SSF54675">
    <property type="entry name" value="Nicotinate/Quinolinate PRTase N-terminal domain-like"/>
    <property type="match status" value="1"/>
</dbReference>
<gene>
    <name evidence="16" type="ORF">SAMN02745883_01983</name>
</gene>
<protein>
    <recommendedName>
        <fullName evidence="11">Probable nicotinate-nucleotide pyrophosphorylase [carboxylating]</fullName>
        <ecNumber evidence="5">2.4.2.19</ecNumber>
    </recommendedName>
    <alternativeName>
        <fullName evidence="9">Quinolinate phosphoribosyltransferase [decarboxylating]</fullName>
    </alternativeName>
</protein>
<dbReference type="FunFam" id="3.20.20.70:FF:000030">
    <property type="entry name" value="Nicotinate-nucleotide pyrophosphorylase, carboxylating"/>
    <property type="match status" value="1"/>
</dbReference>
<keyword evidence="8 12" id="KW-0808">Transferase</keyword>
<proteinExistence type="inferred from homology"/>
<dbReference type="InterPro" id="IPR036068">
    <property type="entry name" value="Nicotinate_pribotase-like_C"/>
</dbReference>
<comment type="similarity">
    <text evidence="3 12">Belongs to the NadC/ModD family.</text>
</comment>
<feature type="binding site" evidence="13">
    <location>
        <begin position="260"/>
        <end position="262"/>
    </location>
    <ligand>
        <name>substrate</name>
    </ligand>
</feature>
<evidence type="ECO:0000256" key="12">
    <source>
        <dbReference type="PIRNR" id="PIRNR006250"/>
    </source>
</evidence>
<dbReference type="AlphaFoldDB" id="A0A1M6S8X0"/>
<evidence type="ECO:0000259" key="14">
    <source>
        <dbReference type="Pfam" id="PF01729"/>
    </source>
</evidence>
<dbReference type="EMBL" id="FRAJ01000017">
    <property type="protein sequence ID" value="SHK41140.1"/>
    <property type="molecule type" value="Genomic_DNA"/>
</dbReference>
<evidence type="ECO:0000259" key="15">
    <source>
        <dbReference type="Pfam" id="PF02749"/>
    </source>
</evidence>
<evidence type="ECO:0000256" key="1">
    <source>
        <dbReference type="ARBA" id="ARBA00003237"/>
    </source>
</evidence>
<dbReference type="PANTHER" id="PTHR32179">
    <property type="entry name" value="NICOTINATE-NUCLEOTIDE PYROPHOSPHORYLASE [CARBOXYLATING]"/>
    <property type="match status" value="1"/>
</dbReference>
<feature type="binding site" evidence="13">
    <location>
        <position position="165"/>
    </location>
    <ligand>
        <name>substrate</name>
    </ligand>
</feature>
<evidence type="ECO:0000256" key="4">
    <source>
        <dbReference type="ARBA" id="ARBA00011218"/>
    </source>
</evidence>
<feature type="binding site" evidence="13">
    <location>
        <position position="155"/>
    </location>
    <ligand>
        <name>substrate</name>
    </ligand>
</feature>
<dbReference type="GO" id="GO:0034213">
    <property type="term" value="P:quinolinate catabolic process"/>
    <property type="evidence" value="ECO:0007669"/>
    <property type="project" value="TreeGrafter"/>
</dbReference>
<dbReference type="UniPathway" id="UPA00253">
    <property type="reaction ID" value="UER00331"/>
</dbReference>
<dbReference type="InterPro" id="IPR004393">
    <property type="entry name" value="NadC"/>
</dbReference>
<accession>A0A1M6S8X0</accession>
<feature type="binding site" evidence="13">
    <location>
        <begin position="239"/>
        <end position="241"/>
    </location>
    <ligand>
        <name>substrate</name>
    </ligand>
</feature>
<feature type="domain" description="Quinolinate phosphoribosyl transferase N-terminal" evidence="15">
    <location>
        <begin position="23"/>
        <end position="108"/>
    </location>
</feature>
<dbReference type="NCBIfam" id="TIGR00078">
    <property type="entry name" value="nadC"/>
    <property type="match status" value="1"/>
</dbReference>
<comment type="pathway">
    <text evidence="2">Cofactor biosynthesis; NAD(+) biosynthesis; nicotinate D-ribonucleotide from quinolinate: step 1/1.</text>
</comment>
<dbReference type="PANTHER" id="PTHR32179:SF3">
    <property type="entry name" value="NICOTINATE-NUCLEOTIDE PYROPHOSPHORYLASE [CARBOXYLATING]"/>
    <property type="match status" value="1"/>
</dbReference>
<dbReference type="EC" id="2.4.2.19" evidence="5"/>
<feature type="binding site" evidence="13">
    <location>
        <position position="195"/>
    </location>
    <ligand>
        <name>substrate</name>
    </ligand>
</feature>
<feature type="binding site" evidence="13">
    <location>
        <position position="98"/>
    </location>
    <ligand>
        <name>substrate</name>
    </ligand>
</feature>
<keyword evidence="6" id="KW-0662">Pyridine nucleotide biosynthesis</keyword>
<sequence>MLNWVLVDEIIKNGLKEDINNIDITTDNLIDDESKSMAYMLAKEEGVIAGLYVAERVFKILDKEVNFKFNVKDGDKVEKGTIIAEIKGNTKAILKGERLALNLIQRMSGIATISRKYRDVVKDFPVRIVDTRKTTPGLRILEKYAVRIGGCYNHRYNLSEAVMIKDNHIKAAGGIREAILKVKDKIPHTIKVEVEVESITELKEAIDAGADIVMLDNMELEDMKKAVEIGKGKVIIEASGGITLDKLVQIAEVGVDVISVGALTHSVKAMDISLNII</sequence>
<dbReference type="Gene3D" id="3.90.1170.20">
    <property type="entry name" value="Quinolinate phosphoribosyl transferase, N-terminal domain"/>
    <property type="match status" value="1"/>
</dbReference>
<comment type="subunit">
    <text evidence="4">Hexamer formed by 3 homodimers.</text>
</comment>
<reference evidence="16 17" key="1">
    <citation type="submission" date="2016-11" db="EMBL/GenBank/DDBJ databases">
        <authorList>
            <person name="Jaros S."/>
            <person name="Januszkiewicz K."/>
            <person name="Wedrychowicz H."/>
        </authorList>
    </citation>
    <scope>NUCLEOTIDE SEQUENCE [LARGE SCALE GENOMIC DNA]</scope>
    <source>
        <strain evidence="16 17">DSM 14501</strain>
    </source>
</reference>
<evidence type="ECO:0000256" key="11">
    <source>
        <dbReference type="ARBA" id="ARBA00069173"/>
    </source>
</evidence>
<evidence type="ECO:0000313" key="16">
    <source>
        <dbReference type="EMBL" id="SHK41140.1"/>
    </source>
</evidence>
<organism evidence="16 17">
    <name type="scientific">Caminicella sporogenes DSM 14501</name>
    <dbReference type="NCBI Taxonomy" id="1121266"/>
    <lineage>
        <taxon>Bacteria</taxon>
        <taxon>Bacillati</taxon>
        <taxon>Bacillota</taxon>
        <taxon>Clostridia</taxon>
        <taxon>Peptostreptococcales</taxon>
        <taxon>Caminicellaceae</taxon>
        <taxon>Caminicella</taxon>
    </lineage>
</organism>
<evidence type="ECO:0000256" key="3">
    <source>
        <dbReference type="ARBA" id="ARBA00009400"/>
    </source>
</evidence>
<dbReference type="Proteomes" id="UP000184082">
    <property type="component" value="Unassembled WGS sequence"/>
</dbReference>
<dbReference type="GO" id="GO:0005737">
    <property type="term" value="C:cytoplasm"/>
    <property type="evidence" value="ECO:0007669"/>
    <property type="project" value="TreeGrafter"/>
</dbReference>
<dbReference type="GO" id="GO:0004514">
    <property type="term" value="F:nicotinate-nucleotide diphosphorylase (carboxylating) activity"/>
    <property type="evidence" value="ECO:0007669"/>
    <property type="project" value="UniProtKB-EC"/>
</dbReference>
<keyword evidence="7 12" id="KW-0328">Glycosyltransferase</keyword>
<evidence type="ECO:0000256" key="2">
    <source>
        <dbReference type="ARBA" id="ARBA00004893"/>
    </source>
</evidence>
<name>A0A1M6S8X0_9FIRM</name>
<dbReference type="Pfam" id="PF02749">
    <property type="entry name" value="QRPTase_N"/>
    <property type="match status" value="1"/>
</dbReference>
<feature type="binding site" evidence="13">
    <location>
        <position position="216"/>
    </location>
    <ligand>
        <name>substrate</name>
    </ligand>
</feature>
<evidence type="ECO:0000256" key="8">
    <source>
        <dbReference type="ARBA" id="ARBA00022679"/>
    </source>
</evidence>
<feature type="domain" description="Quinolinate phosphoribosyl transferase C-terminal" evidence="14">
    <location>
        <begin position="110"/>
        <end position="274"/>
    </location>
</feature>
<evidence type="ECO:0000256" key="5">
    <source>
        <dbReference type="ARBA" id="ARBA00011944"/>
    </source>
</evidence>
<evidence type="ECO:0000256" key="13">
    <source>
        <dbReference type="PIRSR" id="PIRSR006250-1"/>
    </source>
</evidence>
<dbReference type="Pfam" id="PF01729">
    <property type="entry name" value="QRPTase_C"/>
    <property type="match status" value="1"/>
</dbReference>
<evidence type="ECO:0000256" key="7">
    <source>
        <dbReference type="ARBA" id="ARBA00022676"/>
    </source>
</evidence>
<comment type="function">
    <text evidence="1">Involved in the catabolism of quinolinic acid (QA).</text>
</comment>
<evidence type="ECO:0000256" key="6">
    <source>
        <dbReference type="ARBA" id="ARBA00022642"/>
    </source>
</evidence>